<dbReference type="Proteomes" id="UP000248987">
    <property type="component" value="Unassembled WGS sequence"/>
</dbReference>
<gene>
    <name evidence="1" type="ORF">LX77_00929</name>
</gene>
<evidence type="ECO:0000313" key="2">
    <source>
        <dbReference type="Proteomes" id="UP000248987"/>
    </source>
</evidence>
<accession>A0A327SFG1</accession>
<proteinExistence type="predicted"/>
<comment type="caution">
    <text evidence="1">The sequence shown here is derived from an EMBL/GenBank/DDBJ whole genome shotgun (WGS) entry which is preliminary data.</text>
</comment>
<keyword evidence="2" id="KW-1185">Reference proteome</keyword>
<dbReference type="EMBL" id="QLLQ01000002">
    <property type="protein sequence ID" value="RAJ26674.1"/>
    <property type="molecule type" value="Genomic_DNA"/>
</dbReference>
<organism evidence="1 2">
    <name type="scientific">Gelidibacter algens</name>
    <dbReference type="NCBI Taxonomy" id="49280"/>
    <lineage>
        <taxon>Bacteria</taxon>
        <taxon>Pseudomonadati</taxon>
        <taxon>Bacteroidota</taxon>
        <taxon>Flavobacteriia</taxon>
        <taxon>Flavobacteriales</taxon>
        <taxon>Flavobacteriaceae</taxon>
        <taxon>Gelidibacter</taxon>
    </lineage>
</organism>
<sequence>MQPFPNAATSKMNNVITSIPVLDLEGSTIDLMTTFKIKVLLLIIYNNAFELQISRKLSNKHLENLHKECLSGWELVPLGFEI</sequence>
<name>A0A327SFG1_9FLAO</name>
<evidence type="ECO:0000313" key="1">
    <source>
        <dbReference type="EMBL" id="RAJ26674.1"/>
    </source>
</evidence>
<reference evidence="1 2" key="1">
    <citation type="submission" date="2018-06" db="EMBL/GenBank/DDBJ databases">
        <title>Genomic Encyclopedia of Archaeal and Bacterial Type Strains, Phase II (KMG-II): from individual species to whole genera.</title>
        <authorList>
            <person name="Goeker M."/>
        </authorList>
    </citation>
    <scope>NUCLEOTIDE SEQUENCE [LARGE SCALE GENOMIC DNA]</scope>
    <source>
        <strain evidence="1 2">DSM 12408</strain>
    </source>
</reference>
<protein>
    <submittedName>
        <fullName evidence="1">Uncharacterized protein</fullName>
    </submittedName>
</protein>
<dbReference type="AlphaFoldDB" id="A0A327SFG1"/>